<protein>
    <recommendedName>
        <fullName evidence="4">H+/citrate symporter</fullName>
    </recommendedName>
</protein>
<keyword evidence="1" id="KW-0472">Membrane</keyword>
<dbReference type="RefSeq" id="WP_380715673.1">
    <property type="nucleotide sequence ID" value="NZ_JBHSGI010000002.1"/>
</dbReference>
<reference evidence="3" key="1">
    <citation type="journal article" date="2019" name="Int. J. Syst. Evol. Microbiol.">
        <title>The Global Catalogue of Microorganisms (GCM) 10K type strain sequencing project: providing services to taxonomists for standard genome sequencing and annotation.</title>
        <authorList>
            <consortium name="The Broad Institute Genomics Platform"/>
            <consortium name="The Broad Institute Genome Sequencing Center for Infectious Disease"/>
            <person name="Wu L."/>
            <person name="Ma J."/>
        </authorList>
    </citation>
    <scope>NUCLEOTIDE SEQUENCE [LARGE SCALE GENOMIC DNA]</scope>
    <source>
        <strain evidence="3">CGMCC 4.7283</strain>
    </source>
</reference>
<feature type="transmembrane region" description="Helical" evidence="1">
    <location>
        <begin position="321"/>
        <end position="343"/>
    </location>
</feature>
<keyword evidence="1" id="KW-0812">Transmembrane</keyword>
<gene>
    <name evidence="2" type="ORF">ACFO5X_02800</name>
</gene>
<feature type="transmembrane region" description="Helical" evidence="1">
    <location>
        <begin position="355"/>
        <end position="385"/>
    </location>
</feature>
<accession>A0ABV9KBY4</accession>
<sequence>MIDGAFLNRTLGTALVVLTCVVILDEWGLAGWASSGAAVAVLVVVALLAIKAHGSRAAFLIVALVLTAALALRVPDWLAIVQRGLGTAAFIAGFFTALSSLRSVAQTSPAIRATGRYLASQPPGRRYIALSSGGTMFALLLNYGAIALLGTLASASAKSEPDLEIRRIRTRRMLLAIQRGFVSTLPWSPMSFAVAISTAVIPGTAWSELVVPGLISSALLTTAGWALDRMFKPRRSGAPAEFKPEGTWRQLLPLGLLLVILVGLVSVLHFVTDIRVVGVVMPVVPAIALGWIILQTRSLRGTLSHIRHYVTEELPAYRLELVLLMMAGYIGTVGAALLLPLVTASGFDASGLPGWLVLAVLVWIVPIAGQIGMNPILCVTLLAPLIPSADQLGVNPTAIVVALTSGWALSGITSPFTATTLLIGSFAGVSAFEVGTRWNGIYFLVSAVLMTAWAIVFGLWTA</sequence>
<evidence type="ECO:0000313" key="3">
    <source>
        <dbReference type="Proteomes" id="UP001595973"/>
    </source>
</evidence>
<evidence type="ECO:0000313" key="2">
    <source>
        <dbReference type="EMBL" id="MFC4667473.1"/>
    </source>
</evidence>
<feature type="transmembrane region" description="Helical" evidence="1">
    <location>
        <begin position="251"/>
        <end position="270"/>
    </location>
</feature>
<feature type="transmembrane region" description="Helical" evidence="1">
    <location>
        <begin position="173"/>
        <end position="197"/>
    </location>
</feature>
<feature type="transmembrane region" description="Helical" evidence="1">
    <location>
        <begin position="416"/>
        <end position="434"/>
    </location>
</feature>
<proteinExistence type="predicted"/>
<keyword evidence="1" id="KW-1133">Transmembrane helix</keyword>
<feature type="transmembrane region" description="Helical" evidence="1">
    <location>
        <begin position="441"/>
        <end position="460"/>
    </location>
</feature>
<keyword evidence="3" id="KW-1185">Reference proteome</keyword>
<dbReference type="Proteomes" id="UP001595973">
    <property type="component" value="Unassembled WGS sequence"/>
</dbReference>
<name>A0ABV9KBY4_9RHOB</name>
<feature type="transmembrane region" description="Helical" evidence="1">
    <location>
        <begin position="127"/>
        <end position="152"/>
    </location>
</feature>
<feature type="transmembrane region" description="Helical" evidence="1">
    <location>
        <begin position="7"/>
        <end position="24"/>
    </location>
</feature>
<evidence type="ECO:0008006" key="4">
    <source>
        <dbReference type="Google" id="ProtNLM"/>
    </source>
</evidence>
<dbReference type="EMBL" id="JBHSGI010000002">
    <property type="protein sequence ID" value="MFC4667473.1"/>
    <property type="molecule type" value="Genomic_DNA"/>
</dbReference>
<organism evidence="2 3">
    <name type="scientific">Seohaeicola nanhaiensis</name>
    <dbReference type="NCBI Taxonomy" id="1387282"/>
    <lineage>
        <taxon>Bacteria</taxon>
        <taxon>Pseudomonadati</taxon>
        <taxon>Pseudomonadota</taxon>
        <taxon>Alphaproteobacteria</taxon>
        <taxon>Rhodobacterales</taxon>
        <taxon>Roseobacteraceae</taxon>
        <taxon>Seohaeicola</taxon>
    </lineage>
</organism>
<feature type="transmembrane region" description="Helical" evidence="1">
    <location>
        <begin position="30"/>
        <end position="50"/>
    </location>
</feature>
<feature type="transmembrane region" description="Helical" evidence="1">
    <location>
        <begin position="57"/>
        <end position="74"/>
    </location>
</feature>
<comment type="caution">
    <text evidence="2">The sequence shown here is derived from an EMBL/GenBank/DDBJ whole genome shotgun (WGS) entry which is preliminary data.</text>
</comment>
<feature type="transmembrane region" description="Helical" evidence="1">
    <location>
        <begin position="276"/>
        <end position="294"/>
    </location>
</feature>
<evidence type="ECO:0000256" key="1">
    <source>
        <dbReference type="SAM" id="Phobius"/>
    </source>
</evidence>
<feature type="transmembrane region" description="Helical" evidence="1">
    <location>
        <begin position="209"/>
        <end position="227"/>
    </location>
</feature>